<accession>A0A411PK34</accession>
<protein>
    <submittedName>
        <fullName evidence="2">Uncharacterized protein</fullName>
    </submittedName>
</protein>
<evidence type="ECO:0000256" key="1">
    <source>
        <dbReference type="SAM" id="MobiDB-lite"/>
    </source>
</evidence>
<gene>
    <name evidence="2" type="ORF">EXU30_15090</name>
</gene>
<name>A0A411PK34_9GAMM</name>
<dbReference type="AlphaFoldDB" id="A0A411PK34"/>
<feature type="region of interest" description="Disordered" evidence="1">
    <location>
        <begin position="1"/>
        <end position="37"/>
    </location>
</feature>
<dbReference type="EMBL" id="CP036200">
    <property type="protein sequence ID" value="QBF83854.1"/>
    <property type="molecule type" value="Genomic_DNA"/>
</dbReference>
<evidence type="ECO:0000313" key="2">
    <source>
        <dbReference type="EMBL" id="QBF83854.1"/>
    </source>
</evidence>
<dbReference type="KEGG" id="smai:EXU30_15090"/>
<dbReference type="RefSeq" id="WP_130601383.1">
    <property type="nucleotide sequence ID" value="NZ_CP036200.1"/>
</dbReference>
<reference evidence="2 3" key="1">
    <citation type="submission" date="2019-02" db="EMBL/GenBank/DDBJ databases">
        <title>Shewanella sp. D4-2 isolated from Dokdo Island.</title>
        <authorList>
            <person name="Baek K."/>
        </authorList>
    </citation>
    <scope>NUCLEOTIDE SEQUENCE [LARGE SCALE GENOMIC DNA]</scope>
    <source>
        <strain evidence="2 3">D4-2</strain>
    </source>
</reference>
<dbReference type="Proteomes" id="UP000291106">
    <property type="component" value="Chromosome"/>
</dbReference>
<dbReference type="OrthoDB" id="6272562at2"/>
<sequence>MSENPVINEKTVTNENNVSSNDSSTSPTNGNNGQIDLQSLIDSAPSDIKPQRDLWRAIEPELTDCRQTSHTQTDNSDSQFWQPLAIAASFACVCLLTWQLIDTNAPAPVEDSTAVISEPVNYVEPVNHAELVDEIHAIAKTHQQQVSTLEHYIQSVSWQDSALIQGLSELRLAAEQTQKALEQSPANQQLWQLWLWLQQRELRLLKQQRQQSQHYFQQQTQGTSI</sequence>
<evidence type="ECO:0000313" key="3">
    <source>
        <dbReference type="Proteomes" id="UP000291106"/>
    </source>
</evidence>
<keyword evidence="3" id="KW-1185">Reference proteome</keyword>
<proteinExistence type="predicted"/>
<organism evidence="2 3">
    <name type="scientific">Shewanella maritima</name>
    <dbReference type="NCBI Taxonomy" id="2520507"/>
    <lineage>
        <taxon>Bacteria</taxon>
        <taxon>Pseudomonadati</taxon>
        <taxon>Pseudomonadota</taxon>
        <taxon>Gammaproteobacteria</taxon>
        <taxon>Alteromonadales</taxon>
        <taxon>Shewanellaceae</taxon>
        <taxon>Shewanella</taxon>
    </lineage>
</organism>